<feature type="region of interest" description="Disordered" evidence="1">
    <location>
        <begin position="1"/>
        <end position="29"/>
    </location>
</feature>
<evidence type="ECO:0000313" key="3">
    <source>
        <dbReference type="Proteomes" id="UP000321192"/>
    </source>
</evidence>
<dbReference type="Proteomes" id="UP000321192">
    <property type="component" value="Unassembled WGS sequence"/>
</dbReference>
<evidence type="ECO:0000313" key="2">
    <source>
        <dbReference type="EMBL" id="TXH91656.1"/>
    </source>
</evidence>
<dbReference type="InterPro" id="IPR009003">
    <property type="entry name" value="Peptidase_S1_PA"/>
</dbReference>
<dbReference type="GO" id="GO:0008233">
    <property type="term" value="F:peptidase activity"/>
    <property type="evidence" value="ECO:0007669"/>
    <property type="project" value="UniProtKB-KW"/>
</dbReference>
<reference evidence="2 3" key="1">
    <citation type="submission" date="2018-09" db="EMBL/GenBank/DDBJ databases">
        <title>Metagenome Assembled Genomes from an Advanced Water Purification Facility.</title>
        <authorList>
            <person name="Stamps B.W."/>
            <person name="Spear J.R."/>
        </authorList>
    </citation>
    <scope>NUCLEOTIDE SEQUENCE [LARGE SCALE GENOMIC DNA]</scope>
    <source>
        <strain evidence="2">Bin_27_1</strain>
    </source>
</reference>
<name>A0A5C7T8N8_THASP</name>
<protein>
    <submittedName>
        <fullName evidence="2">Serine protease</fullName>
    </submittedName>
</protein>
<proteinExistence type="predicted"/>
<dbReference type="SUPFAM" id="SSF50494">
    <property type="entry name" value="Trypsin-like serine proteases"/>
    <property type="match status" value="1"/>
</dbReference>
<dbReference type="Pfam" id="PF13365">
    <property type="entry name" value="Trypsin_2"/>
    <property type="match status" value="1"/>
</dbReference>
<comment type="caution">
    <text evidence="2">The sequence shown here is derived from an EMBL/GenBank/DDBJ whole genome shotgun (WGS) entry which is preliminary data.</text>
</comment>
<dbReference type="AlphaFoldDB" id="A0A5C7T8N8"/>
<accession>A0A5C7T8N8</accession>
<dbReference type="InterPro" id="IPR043504">
    <property type="entry name" value="Peptidase_S1_PA_chymotrypsin"/>
</dbReference>
<evidence type="ECO:0000256" key="1">
    <source>
        <dbReference type="SAM" id="MobiDB-lite"/>
    </source>
</evidence>
<keyword evidence="2" id="KW-0378">Hydrolase</keyword>
<dbReference type="Gene3D" id="2.40.10.10">
    <property type="entry name" value="Trypsin-like serine proteases"/>
    <property type="match status" value="1"/>
</dbReference>
<dbReference type="PANTHER" id="PTHR43019">
    <property type="entry name" value="SERINE ENDOPROTEASE DEGS"/>
    <property type="match status" value="1"/>
</dbReference>
<dbReference type="EMBL" id="SSFD01000030">
    <property type="protein sequence ID" value="TXH91656.1"/>
    <property type="molecule type" value="Genomic_DNA"/>
</dbReference>
<dbReference type="PANTHER" id="PTHR43019:SF23">
    <property type="entry name" value="PROTEASE DO-LIKE 5, CHLOROPLASTIC"/>
    <property type="match status" value="1"/>
</dbReference>
<organism evidence="2 3">
    <name type="scientific">Thauera aminoaromatica</name>
    <dbReference type="NCBI Taxonomy" id="164330"/>
    <lineage>
        <taxon>Bacteria</taxon>
        <taxon>Pseudomonadati</taxon>
        <taxon>Pseudomonadota</taxon>
        <taxon>Betaproteobacteria</taxon>
        <taxon>Rhodocyclales</taxon>
        <taxon>Zoogloeaceae</taxon>
        <taxon>Thauera</taxon>
    </lineage>
</organism>
<gene>
    <name evidence="2" type="ORF">E6Q80_02130</name>
</gene>
<dbReference type="GO" id="GO:0006508">
    <property type="term" value="P:proteolysis"/>
    <property type="evidence" value="ECO:0007669"/>
    <property type="project" value="UniProtKB-KW"/>
</dbReference>
<keyword evidence="2" id="KW-0645">Protease</keyword>
<sequence>MMPNPPRSSAKGGAMTTEHPLRELSVYTSPTNGTSFKITTSEAFKQHRGGPYGKGAPDGVTFPIHDPFGLRKAVVPVFRREPDGTTVGLGTAFHIDGWGALLTADHVVEHTRERYSKALKPNALIEMDIDQSSHAAILLGYGLVFGTVALPEACWAPISRISAIIQRHDDPMAELRGESAYRVHADMAGMRAHLDPQAPAFHALPVDFRWQPQIGERVLAVGYPELDLTDMTDVQVQTYLKEGMFGAYGTITNLFPSGRDRARPTPAFEVQANWLPGMSGGPVFNRHGNVVGVVSYSLSPSEEALGVGYATYFNAIPDACSLAPSLDVENPGYRRGFGVFCPSPWHLAQVTQTWRDAETARARLGNDYEIAWGSHRLGSDEFIVA</sequence>